<dbReference type="Proteomes" id="UP000266673">
    <property type="component" value="Unassembled WGS sequence"/>
</dbReference>
<proteinExistence type="predicted"/>
<dbReference type="EMBL" id="QKWP01000653">
    <property type="protein sequence ID" value="RIB16734.1"/>
    <property type="molecule type" value="Genomic_DNA"/>
</dbReference>
<dbReference type="AlphaFoldDB" id="A0A397V2J5"/>
<name>A0A397V2J5_9GLOM</name>
<reference evidence="1 2" key="1">
    <citation type="submission" date="2018-06" db="EMBL/GenBank/DDBJ databases">
        <title>Comparative genomics reveals the genomic features of Rhizophagus irregularis, R. cerebriforme, R. diaphanum and Gigaspora rosea, and their symbiotic lifestyle signature.</title>
        <authorList>
            <person name="Morin E."/>
            <person name="San Clemente H."/>
            <person name="Chen E.C.H."/>
            <person name="De La Providencia I."/>
            <person name="Hainaut M."/>
            <person name="Kuo A."/>
            <person name="Kohler A."/>
            <person name="Murat C."/>
            <person name="Tang N."/>
            <person name="Roy S."/>
            <person name="Loubradou J."/>
            <person name="Henrissat B."/>
            <person name="Grigoriev I.V."/>
            <person name="Corradi N."/>
            <person name="Roux C."/>
            <person name="Martin F.M."/>
        </authorList>
    </citation>
    <scope>NUCLEOTIDE SEQUENCE [LARGE SCALE GENOMIC DNA]</scope>
    <source>
        <strain evidence="1 2">DAOM 194757</strain>
    </source>
</reference>
<dbReference type="OrthoDB" id="1658288at2759"/>
<sequence>MALCLYFTNKFLETPLYALAAIHLQIQNSHNVTQQELNEIKEIFDKVNGKKEESKREEEDLPLNSNTEINSEINSEIKLESDFNNTMALVKIKDQKISFYHKRIIQNSISNDLTNMATKLFVEANRNFVRNQASKKKILSAKKKKKQL</sequence>
<accession>A0A397V2J5</accession>
<protein>
    <submittedName>
        <fullName evidence="1">Uncharacterized protein</fullName>
    </submittedName>
</protein>
<evidence type="ECO:0000313" key="1">
    <source>
        <dbReference type="EMBL" id="RIB16734.1"/>
    </source>
</evidence>
<organism evidence="1 2">
    <name type="scientific">Gigaspora rosea</name>
    <dbReference type="NCBI Taxonomy" id="44941"/>
    <lineage>
        <taxon>Eukaryota</taxon>
        <taxon>Fungi</taxon>
        <taxon>Fungi incertae sedis</taxon>
        <taxon>Mucoromycota</taxon>
        <taxon>Glomeromycotina</taxon>
        <taxon>Glomeromycetes</taxon>
        <taxon>Diversisporales</taxon>
        <taxon>Gigasporaceae</taxon>
        <taxon>Gigaspora</taxon>
    </lineage>
</organism>
<evidence type="ECO:0000313" key="2">
    <source>
        <dbReference type="Proteomes" id="UP000266673"/>
    </source>
</evidence>
<keyword evidence="2" id="KW-1185">Reference proteome</keyword>
<comment type="caution">
    <text evidence="1">The sequence shown here is derived from an EMBL/GenBank/DDBJ whole genome shotgun (WGS) entry which is preliminary data.</text>
</comment>
<gene>
    <name evidence="1" type="ORF">C2G38_2038322</name>
</gene>